<dbReference type="Proteomes" id="UP001163046">
    <property type="component" value="Unassembled WGS sequence"/>
</dbReference>
<reference evidence="1" key="1">
    <citation type="submission" date="2023-01" db="EMBL/GenBank/DDBJ databases">
        <title>Genome assembly of the deep-sea coral Lophelia pertusa.</title>
        <authorList>
            <person name="Herrera S."/>
            <person name="Cordes E."/>
        </authorList>
    </citation>
    <scope>NUCLEOTIDE SEQUENCE</scope>
    <source>
        <strain evidence="1">USNM1676648</strain>
        <tissue evidence="1">Polyp</tissue>
    </source>
</reference>
<dbReference type="AlphaFoldDB" id="A0A9X0A6R1"/>
<protein>
    <submittedName>
        <fullName evidence="1">Uncharacterized protein</fullName>
    </submittedName>
</protein>
<evidence type="ECO:0000313" key="2">
    <source>
        <dbReference type="Proteomes" id="UP001163046"/>
    </source>
</evidence>
<name>A0A9X0A6R1_9CNID</name>
<keyword evidence="2" id="KW-1185">Reference proteome</keyword>
<accession>A0A9X0A6R1</accession>
<organism evidence="1 2">
    <name type="scientific">Desmophyllum pertusum</name>
    <dbReference type="NCBI Taxonomy" id="174260"/>
    <lineage>
        <taxon>Eukaryota</taxon>
        <taxon>Metazoa</taxon>
        <taxon>Cnidaria</taxon>
        <taxon>Anthozoa</taxon>
        <taxon>Hexacorallia</taxon>
        <taxon>Scleractinia</taxon>
        <taxon>Caryophylliina</taxon>
        <taxon>Caryophylliidae</taxon>
        <taxon>Desmophyllum</taxon>
    </lineage>
</organism>
<comment type="caution">
    <text evidence="1">The sequence shown here is derived from an EMBL/GenBank/DDBJ whole genome shotgun (WGS) entry which is preliminary data.</text>
</comment>
<evidence type="ECO:0000313" key="1">
    <source>
        <dbReference type="EMBL" id="KAJ7394240.1"/>
    </source>
</evidence>
<sequence length="114" mass="12575">MIASCLHATGTILSWMKTYRPWYVTTSFPGNLSSSRQKHQKLLAGRRETLGMRLGVGWVHHCAITVKVPNWAKNASFPLLIISSALDRGTSILPSVGSMVKVLFLMASIRFSGE</sequence>
<proteinExistence type="predicted"/>
<dbReference type="EMBL" id="MU825396">
    <property type="protein sequence ID" value="KAJ7394240.1"/>
    <property type="molecule type" value="Genomic_DNA"/>
</dbReference>
<gene>
    <name evidence="1" type="ORF">OS493_000042</name>
</gene>